<protein>
    <submittedName>
        <fullName evidence="6">Amino acid adenylation domain-containing protein</fullName>
    </submittedName>
</protein>
<evidence type="ECO:0000256" key="1">
    <source>
        <dbReference type="ARBA" id="ARBA00001957"/>
    </source>
</evidence>
<dbReference type="Gene3D" id="3.30.559.30">
    <property type="entry name" value="Nonribosomal peptide synthetase, condensation domain"/>
    <property type="match status" value="3"/>
</dbReference>
<accession>A0A8A4THD5</accession>
<dbReference type="SUPFAM" id="SSF52777">
    <property type="entry name" value="CoA-dependent acyltransferases"/>
    <property type="match status" value="6"/>
</dbReference>
<dbReference type="Pfam" id="PF00668">
    <property type="entry name" value="Condensation"/>
    <property type="match status" value="3"/>
</dbReference>
<dbReference type="SUPFAM" id="SSF56801">
    <property type="entry name" value="Acetyl-CoA synthetase-like"/>
    <property type="match status" value="2"/>
</dbReference>
<dbReference type="Gene3D" id="1.10.1200.10">
    <property type="entry name" value="ACP-like"/>
    <property type="match status" value="2"/>
</dbReference>
<dbReference type="Gene3D" id="3.40.50.12780">
    <property type="entry name" value="N-terminal domain of ligase-like"/>
    <property type="match status" value="2"/>
</dbReference>
<gene>
    <name evidence="6" type="ORF">J3U87_25315</name>
</gene>
<dbReference type="PROSITE" id="PS50075">
    <property type="entry name" value="CARRIER"/>
    <property type="match status" value="2"/>
</dbReference>
<dbReference type="GO" id="GO:0031177">
    <property type="term" value="F:phosphopantetheine binding"/>
    <property type="evidence" value="ECO:0007669"/>
    <property type="project" value="TreeGrafter"/>
</dbReference>
<feature type="compositionally biased region" description="Basic and acidic residues" evidence="4">
    <location>
        <begin position="1982"/>
        <end position="1992"/>
    </location>
</feature>
<dbReference type="Pfam" id="PF13193">
    <property type="entry name" value="AMP-binding_C"/>
    <property type="match status" value="2"/>
</dbReference>
<dbReference type="Proteomes" id="UP000663929">
    <property type="component" value="Chromosome"/>
</dbReference>
<keyword evidence="2" id="KW-0596">Phosphopantetheine</keyword>
<dbReference type="PROSITE" id="PS00012">
    <property type="entry name" value="PHOSPHOPANTETHEINE"/>
    <property type="match status" value="1"/>
</dbReference>
<proteinExistence type="predicted"/>
<evidence type="ECO:0000259" key="5">
    <source>
        <dbReference type="PROSITE" id="PS50075"/>
    </source>
</evidence>
<dbReference type="GO" id="GO:0003824">
    <property type="term" value="F:catalytic activity"/>
    <property type="evidence" value="ECO:0007669"/>
    <property type="project" value="InterPro"/>
</dbReference>
<dbReference type="InterPro" id="IPR045851">
    <property type="entry name" value="AMP-bd_C_sf"/>
</dbReference>
<dbReference type="InterPro" id="IPR036736">
    <property type="entry name" value="ACP-like_sf"/>
</dbReference>
<evidence type="ECO:0000313" key="7">
    <source>
        <dbReference type="Proteomes" id="UP000663929"/>
    </source>
</evidence>
<dbReference type="InterPro" id="IPR000873">
    <property type="entry name" value="AMP-dep_synth/lig_dom"/>
</dbReference>
<evidence type="ECO:0000256" key="4">
    <source>
        <dbReference type="SAM" id="MobiDB-lite"/>
    </source>
</evidence>
<dbReference type="InterPro" id="IPR009081">
    <property type="entry name" value="PP-bd_ACP"/>
</dbReference>
<dbReference type="InterPro" id="IPR020845">
    <property type="entry name" value="AMP-binding_CS"/>
</dbReference>
<dbReference type="InterPro" id="IPR042099">
    <property type="entry name" value="ANL_N_sf"/>
</dbReference>
<dbReference type="RefSeq" id="WP_237378565.1">
    <property type="nucleotide sequence ID" value="NZ_CP071793.1"/>
</dbReference>
<dbReference type="PROSITE" id="PS00455">
    <property type="entry name" value="AMP_BINDING"/>
    <property type="match status" value="2"/>
</dbReference>
<dbReference type="EMBL" id="CP071793">
    <property type="protein sequence ID" value="QTD48917.1"/>
    <property type="molecule type" value="Genomic_DNA"/>
</dbReference>
<sequence length="2528" mass="282360">MSRRYRLTEPQRGIYYGLQWQGEPQIYYILGISRIEGPLDPALMARAIDLVHHTQPALRLAIEDTDEGPRQRIRDAVKPDYAYIDLGSVDAETAERYLAGLLDEARRHEFRLDRDMPFRTRLIRLGPERFAWFLHVHHLICDAWGTSVIYNEVSRLYRELATDPNYTEPENLAFFDYIDFEAQYLESPRFESDRTYWREKIEGLEPFPLDRAFPRPKRGFSSRREERRLTQSPAIYAYCERHKVSVYTFFAALIGLHLHHISGLDRLALGVSVLNRPRKAHKGAVGMFSNFIPLILDLTESATFPELIAQVGAVSKRDFRHQRHPIHRILTALDMVEAQLLPVQFNYQNSLYDANFGHFAHDPVWYFSEAEEHVLTFNINDFQEGGIQFSLDYSTDVFDNIDLIWERMVSLIDQILDETQTCLTEYAPLPERERAQLMAFARGAEPAQSAPRHVVDQFLETTDRHAARAALAWSDGSWSYAELHARAARFANAMSARGVVAGDRIALRLPPGPEAVAAIWGIWLVRATYLPLDPAIPAQRLETIVAQAQPRLMIGGDLAINQGVATLAAAELEAQPIEVPVEPRSLEDDAYLIFTSGSTGTPKAVRNHHAALAHYTDVFSRYVDLEPSDRFGQQAALTFDTSLEEIVPVLLAGGTLFFLDRKELLDGAALWGTIEREKLTLLSTTPGVVGLLDEQAPDQTSLRVLISGGDALHPEHYANLTSKVRVLNSYGPTETTVCATYTDLGRDGHGLGRPLPGVSVYLVDSRRRLVPVTVTGEIAVAGRGVSRGYLGRPDLTEERFVPNPWARGEHDRVLYLTGDLGKWDESGRLHFAGRADRQLKLRGYRIEPGEIEAALEAHPDVRAAAVVAEVDGDGDAHLVGHLSGDRHPETETLRDHLAASLPEYMIPWRFVHYPTLPRNTAGKVDFRALRSTAEASVPRQVDPPATDTERDLADIWSQILDQPIDNRRTHFFQAGGHSLKATRLARAIERHWNVAMPLAHLFGNPNLHDQAALIDRAEPRTSLTIPLQDEADHYPISHAQERLWLLQSRTPEDTAYHIALVLDMRGPLDRNRLEAAMQWAIDRHDSPRARFVRQDGEPVQRISTDLRLSLGGGPLDAHKLDAALRRDVLTPFDLSRGPLVRSSLWQLGPEHGIWVLVFHHIAVDAWSVDLVLAEVVSHYGGQSKALSEPFQARHFAAWQRAPEGIAAYAAARDFWLQKARDLPRPLDLPIQGRRGTSPRPAALLTRRVDTALVTRLDAWAARHQATRFMALHAGLTLLLHHFCGGARDITIGSPIAGRDLPQLEHSVGFFANTLALRTQVDPAETADAFLSRLAREDLAAFDHAAYPFDLLVEALNPPHETGRTQLFDVMLVLLNTRDHHEGLNGIEARRLTAPVRHAKCDWLFSFREQGGELFLDFEYDTDLYTRARAESVADHYLNLLERLPRRGDVALRDLQRTRHLQSEAAAPTSCSYTNTAHRFETMVATHPYRIALETSDQVWTYGRLGNEVQALAEHLAGAHAVVPGDVVAVATRRPSERVIALLASLRLGAVFLPIDIEWPEPRRRFSLDDSGARLILADSHLDWAGSAAVVLPRHRAQRATSAPPPFAAAPRHPAYLLYTSGSTGRPKAVLQTHGCLDHLVDWQLASLPTCGRVLQFAAFTFDVFLQETLFALCGGSTLLLPDPAQRGDLAALRRLIDERTVSVAFLPYTALRHLCENAPDGWGHSLKHLITAGEALVLTDGLKQCLRRRPKLQLHNHYGPTETHVVTAFSLSASAAELPTLPPIGTPIAQTRAEVRDAHGQPLPDGATGELWIGGPGVADGYWNRPVLTAERFVPEEFAEGPRWYRTGDLVHRDESGAYHFHGRIDTQVKVRGFRVECGEIEHHLTDWPGVRDAVVVVNEADCELAAWLTGEAVPDEDALRGHLAARLPSYMVPAHIFAVTRLPMTHSGKVDRAALAGGKVDALPLGANGPDATAPTDEDSADRQNRSPHTATERLLADLWRRTLHLGDRPPAREDDFFAQGGHSISAGRLALALERDHGLQIELRWIFDHPRLCDLARHIDFHREAGTFSPIPPRPVEPTAPLSSAQMNIWLACQNPARSLAYHIPAVFHLRGPFNREAFERSFADLVVRHEGLRTRFITREGQPAQVVAPPFRPELTLLDAKPGEDPATHVQAFLEIPFDLERGPLLRAALIVDHHRSTRDAPCHLLAFVIHHLVADGWSLDLLVREWLTSYDARCLGHPNPLMPAALHYADFAVWERHRATGETGTDRDRTTTSNPTVPALFEPALELDANHPFTGQTDLFQWSPSTLAELYRLARHHDATPYAAFAGTLFAALHHWTGREDLSLGMPSAARIHPDTRDMIGVFVKTLPLRARLEPQDRFAELLAQVRGSLVRSLAHQDEKDSHIADGGRAAAPIQVVLVLQNTAEQDDPGFLVPGMEVTPEPIFPRTSRLDLSFNLREGAEGLEIQVEYDRRRFNPEDIALFMGRWHALATAAVADPDLTIAELPFQTPEEREQAVVLDVDFDF</sequence>
<dbReference type="InterPro" id="IPR025110">
    <property type="entry name" value="AMP-bd_C"/>
</dbReference>
<feature type="region of interest" description="Disordered" evidence="4">
    <location>
        <begin position="1965"/>
        <end position="1992"/>
    </location>
</feature>
<dbReference type="InterPro" id="IPR023213">
    <property type="entry name" value="CAT-like_dom_sf"/>
</dbReference>
<dbReference type="PANTHER" id="PTHR45527:SF1">
    <property type="entry name" value="FATTY ACID SYNTHASE"/>
    <property type="match status" value="1"/>
</dbReference>
<feature type="domain" description="Carrier" evidence="5">
    <location>
        <begin position="943"/>
        <end position="1018"/>
    </location>
</feature>
<name>A0A8A4THD5_SULCO</name>
<dbReference type="InterPro" id="IPR006162">
    <property type="entry name" value="Ppantetheine_attach_site"/>
</dbReference>
<dbReference type="GO" id="GO:0044550">
    <property type="term" value="P:secondary metabolite biosynthetic process"/>
    <property type="evidence" value="ECO:0007669"/>
    <property type="project" value="TreeGrafter"/>
</dbReference>
<feature type="domain" description="Carrier" evidence="5">
    <location>
        <begin position="1988"/>
        <end position="2065"/>
    </location>
</feature>
<dbReference type="CDD" id="cd05930">
    <property type="entry name" value="A_NRPS"/>
    <property type="match status" value="2"/>
</dbReference>
<dbReference type="SUPFAM" id="SSF47336">
    <property type="entry name" value="ACP-like"/>
    <property type="match status" value="2"/>
</dbReference>
<dbReference type="KEGG" id="scor:J3U87_25315"/>
<dbReference type="Pfam" id="PF00501">
    <property type="entry name" value="AMP-binding"/>
    <property type="match status" value="2"/>
</dbReference>
<dbReference type="GO" id="GO:0043041">
    <property type="term" value="P:amino acid activation for nonribosomal peptide biosynthetic process"/>
    <property type="evidence" value="ECO:0007669"/>
    <property type="project" value="TreeGrafter"/>
</dbReference>
<evidence type="ECO:0000256" key="3">
    <source>
        <dbReference type="ARBA" id="ARBA00022553"/>
    </source>
</evidence>
<comment type="cofactor">
    <cofactor evidence="1">
        <name>pantetheine 4'-phosphate</name>
        <dbReference type="ChEBI" id="CHEBI:47942"/>
    </cofactor>
</comment>
<dbReference type="NCBIfam" id="TIGR01733">
    <property type="entry name" value="AA-adenyl-dom"/>
    <property type="match status" value="2"/>
</dbReference>
<dbReference type="InterPro" id="IPR001242">
    <property type="entry name" value="Condensation_dom"/>
</dbReference>
<dbReference type="Gene3D" id="3.30.300.30">
    <property type="match status" value="2"/>
</dbReference>
<dbReference type="Gene3D" id="3.30.559.10">
    <property type="entry name" value="Chloramphenicol acetyltransferase-like domain"/>
    <property type="match status" value="3"/>
</dbReference>
<dbReference type="CDD" id="cd19531">
    <property type="entry name" value="LCL_NRPS-like"/>
    <property type="match status" value="2"/>
</dbReference>
<evidence type="ECO:0000313" key="6">
    <source>
        <dbReference type="EMBL" id="QTD48917.1"/>
    </source>
</evidence>
<dbReference type="Pfam" id="PF00550">
    <property type="entry name" value="PP-binding"/>
    <property type="match status" value="2"/>
</dbReference>
<dbReference type="InterPro" id="IPR010071">
    <property type="entry name" value="AA_adenyl_dom"/>
</dbReference>
<reference evidence="6" key="1">
    <citation type="submission" date="2021-03" db="EMBL/GenBank/DDBJ databases">
        <title>Acanthopleuribacteraceae sp. M133.</title>
        <authorList>
            <person name="Wang G."/>
        </authorList>
    </citation>
    <scope>NUCLEOTIDE SEQUENCE</scope>
    <source>
        <strain evidence="6">M133</strain>
    </source>
</reference>
<keyword evidence="7" id="KW-1185">Reference proteome</keyword>
<dbReference type="PANTHER" id="PTHR45527">
    <property type="entry name" value="NONRIBOSOMAL PEPTIDE SYNTHETASE"/>
    <property type="match status" value="1"/>
</dbReference>
<dbReference type="GO" id="GO:0005737">
    <property type="term" value="C:cytoplasm"/>
    <property type="evidence" value="ECO:0007669"/>
    <property type="project" value="TreeGrafter"/>
</dbReference>
<organism evidence="6 7">
    <name type="scientific">Sulfidibacter corallicola</name>
    <dbReference type="NCBI Taxonomy" id="2818388"/>
    <lineage>
        <taxon>Bacteria</taxon>
        <taxon>Pseudomonadati</taxon>
        <taxon>Acidobacteriota</taxon>
        <taxon>Holophagae</taxon>
        <taxon>Acanthopleuribacterales</taxon>
        <taxon>Acanthopleuribacteraceae</taxon>
        <taxon>Sulfidibacter</taxon>
    </lineage>
</organism>
<evidence type="ECO:0000256" key="2">
    <source>
        <dbReference type="ARBA" id="ARBA00022450"/>
    </source>
</evidence>
<keyword evidence="3" id="KW-0597">Phosphoprotein</keyword>